<accession>G0N464</accession>
<feature type="compositionally biased region" description="Polar residues" evidence="3">
    <location>
        <begin position="99"/>
        <end position="111"/>
    </location>
</feature>
<reference evidence="5" key="1">
    <citation type="submission" date="2011-07" db="EMBL/GenBank/DDBJ databases">
        <authorList>
            <consortium name="Caenorhabditis brenneri Sequencing and Analysis Consortium"/>
            <person name="Wilson R.K."/>
        </authorList>
    </citation>
    <scope>NUCLEOTIDE SEQUENCE [LARGE SCALE GENOMIC DNA]</scope>
    <source>
        <strain evidence="5">PB2801</strain>
    </source>
</reference>
<feature type="coiled-coil region" evidence="2">
    <location>
        <begin position="582"/>
        <end position="622"/>
    </location>
</feature>
<feature type="compositionally biased region" description="Low complexity" evidence="3">
    <location>
        <begin position="283"/>
        <end position="295"/>
    </location>
</feature>
<feature type="compositionally biased region" description="Low complexity" evidence="3">
    <location>
        <begin position="340"/>
        <end position="354"/>
    </location>
</feature>
<feature type="region of interest" description="Disordered" evidence="3">
    <location>
        <begin position="272"/>
        <end position="295"/>
    </location>
</feature>
<feature type="compositionally biased region" description="Polar residues" evidence="3">
    <location>
        <begin position="669"/>
        <end position="680"/>
    </location>
</feature>
<dbReference type="Gene3D" id="2.60.120.650">
    <property type="entry name" value="Cupin"/>
    <property type="match status" value="1"/>
</dbReference>
<gene>
    <name evidence="4" type="ORF">CAEBREN_17097</name>
</gene>
<dbReference type="HOGENOM" id="CLU_391402_0_0_1"/>
<dbReference type="GO" id="GO:0046872">
    <property type="term" value="F:metal ion binding"/>
    <property type="evidence" value="ECO:0007669"/>
    <property type="project" value="UniProtKB-KW"/>
</dbReference>
<dbReference type="InParanoid" id="G0N464"/>
<keyword evidence="1" id="KW-0479">Metal-binding</keyword>
<evidence type="ECO:0000256" key="1">
    <source>
        <dbReference type="ARBA" id="ARBA00022723"/>
    </source>
</evidence>
<sequence>MNSTVGDYQVGIGEAAKARRLKREADAAAAAAKSAADAAHAAATAAGAAAAKAAKAARAVSTAAAAATARAANAAPAAANPTPVAPLVAANSNRHHGKNQGNRRPTVSATHTAKKDAPPAKMRAAVPAATTNIALTGTGSVVAPVFNRSYASVVKGPATSATRAPAPATTRSAGASAPSRSGAPAAVRTPALVANTTKAPTATRSAAASAVVAVAKRSRVNKKANRKASAPATANSVIATADHTVVGALANSGGGSAANTVAGPTAVPAAFPVQPHNLKKRNPTSAATQPKKTKATVVVTAETDAADAATTPGPLTPLAVAVSLNHPTGGTRKSEKKRSQPSSSTSSASQNSRRPTNGTRSKKQSSKTGNSSSNSPITYSSSRKVPGAALLHKNRRNSQLPRVPPQNAQLSTSDTNAPNEIRTKEDVYKALPSKFRNGHLVRIGSKKWIHLFSQIEKFFDKGDSEIKIFPDGRNFEEDIADFQHVVLFENKEGLELHIPDDLDFDTVSAYVGTGKVRLSVICSEDGGRHQQLRIGDLVKRFKLPKGKRPHILNILSLESDQAGTKIAKKIVVPKFVKANSLVNRLERVLKERQEQVQAALEMVQEEEKKKELGDQLSEIERIKDSMPRYQKFLLLSMEDSFTDIHIDFSATSVFYHVKKNSWAQNLVDQQVQGNAENQPSGGRRNKKRPATCAAGNGSKKKARFG</sequence>
<dbReference type="PANTHER" id="PTHR23123">
    <property type="entry name" value="PHD/F-BOX CONTAINING PROTEIN"/>
    <property type="match status" value="1"/>
</dbReference>
<dbReference type="AlphaFoldDB" id="G0N464"/>
<dbReference type="STRING" id="135651.G0N464"/>
<evidence type="ECO:0000313" key="5">
    <source>
        <dbReference type="Proteomes" id="UP000008068"/>
    </source>
</evidence>
<dbReference type="Proteomes" id="UP000008068">
    <property type="component" value="Unassembled WGS sequence"/>
</dbReference>
<dbReference type="eggNOG" id="KOG1633">
    <property type="taxonomic scope" value="Eukaryota"/>
</dbReference>
<feature type="region of interest" description="Disordered" evidence="3">
    <location>
        <begin position="324"/>
        <end position="417"/>
    </location>
</feature>
<name>G0N464_CAEBE</name>
<feature type="region of interest" description="Disordered" evidence="3">
    <location>
        <begin position="92"/>
        <end position="121"/>
    </location>
</feature>
<feature type="region of interest" description="Disordered" evidence="3">
    <location>
        <begin position="669"/>
        <end position="705"/>
    </location>
</feature>
<evidence type="ECO:0000256" key="2">
    <source>
        <dbReference type="SAM" id="Coils"/>
    </source>
</evidence>
<feature type="compositionally biased region" description="Low complexity" evidence="3">
    <location>
        <begin position="366"/>
        <end position="382"/>
    </location>
</feature>
<organism evidence="5">
    <name type="scientific">Caenorhabditis brenneri</name>
    <name type="common">Nematode worm</name>
    <dbReference type="NCBI Taxonomy" id="135651"/>
    <lineage>
        <taxon>Eukaryota</taxon>
        <taxon>Metazoa</taxon>
        <taxon>Ecdysozoa</taxon>
        <taxon>Nematoda</taxon>
        <taxon>Chromadorea</taxon>
        <taxon>Rhabditida</taxon>
        <taxon>Rhabditina</taxon>
        <taxon>Rhabditomorpha</taxon>
        <taxon>Rhabditoidea</taxon>
        <taxon>Rhabditidae</taxon>
        <taxon>Peloderinae</taxon>
        <taxon>Caenorhabditis</taxon>
    </lineage>
</organism>
<feature type="region of interest" description="Disordered" evidence="3">
    <location>
        <begin position="156"/>
        <end position="186"/>
    </location>
</feature>
<protein>
    <submittedName>
        <fullName evidence="4">Uncharacterized protein</fullName>
    </submittedName>
</protein>
<dbReference type="OrthoDB" id="5876800at2759"/>
<proteinExistence type="predicted"/>
<dbReference type="InterPro" id="IPR050690">
    <property type="entry name" value="JHDM1_Histone_Demethylase"/>
</dbReference>
<evidence type="ECO:0000256" key="3">
    <source>
        <dbReference type="SAM" id="MobiDB-lite"/>
    </source>
</evidence>
<keyword evidence="5" id="KW-1185">Reference proteome</keyword>
<dbReference type="EMBL" id="GL379837">
    <property type="protein sequence ID" value="EGT52449.1"/>
    <property type="molecule type" value="Genomic_DNA"/>
</dbReference>
<evidence type="ECO:0000313" key="4">
    <source>
        <dbReference type="EMBL" id="EGT52449.1"/>
    </source>
</evidence>
<feature type="compositionally biased region" description="Polar residues" evidence="3">
    <location>
        <begin position="406"/>
        <end position="417"/>
    </location>
</feature>
<keyword evidence="2" id="KW-0175">Coiled coil</keyword>